<reference evidence="1 2" key="1">
    <citation type="submission" date="2024-07" db="EMBL/GenBank/DDBJ databases">
        <authorList>
            <person name="Akdeniz Z."/>
        </authorList>
    </citation>
    <scope>NUCLEOTIDE SEQUENCE [LARGE SCALE GENOMIC DNA]</scope>
</reference>
<keyword evidence="2" id="KW-1185">Reference proteome</keyword>
<sequence>MQRLQFKKLQRLCQVQYDLLSQKLLEHKQFVQVYNKKLRDVYTIILKLKQLSLLQLQQRQQYQISTNYSQKYIMLTNLQSKLQQLTSTVPTYIKVQRNINQFLNQKFGESCSLNEVQEIYVNNDPLLLQVSEYFTNNFDKFLHLLNAFRIILLKQELIEEENEEEEEENELAFVHYLFSSEDFADQFNQMKKVTQVIKFFNMNFENTYEEKPNSEIYELLFLSKVLGAQMFMDGNKLVIFMAGWSL</sequence>
<organism evidence="1 2">
    <name type="scientific">Hexamita inflata</name>
    <dbReference type="NCBI Taxonomy" id="28002"/>
    <lineage>
        <taxon>Eukaryota</taxon>
        <taxon>Metamonada</taxon>
        <taxon>Diplomonadida</taxon>
        <taxon>Hexamitidae</taxon>
        <taxon>Hexamitinae</taxon>
        <taxon>Hexamita</taxon>
    </lineage>
</organism>
<comment type="caution">
    <text evidence="1">The sequence shown here is derived from an EMBL/GenBank/DDBJ whole genome shotgun (WGS) entry which is preliminary data.</text>
</comment>
<dbReference type="Proteomes" id="UP001642409">
    <property type="component" value="Unassembled WGS sequence"/>
</dbReference>
<evidence type="ECO:0000313" key="1">
    <source>
        <dbReference type="EMBL" id="CAL5970728.1"/>
    </source>
</evidence>
<dbReference type="EMBL" id="CAXDID020000001">
    <property type="protein sequence ID" value="CAL5970728.1"/>
    <property type="molecule type" value="Genomic_DNA"/>
</dbReference>
<gene>
    <name evidence="1" type="ORF">HINF_LOCUS668</name>
</gene>
<name>A0ABP1GFS6_9EUKA</name>
<evidence type="ECO:0000313" key="2">
    <source>
        <dbReference type="Proteomes" id="UP001642409"/>
    </source>
</evidence>
<protein>
    <submittedName>
        <fullName evidence="1">Hypothetical_protein</fullName>
    </submittedName>
</protein>
<accession>A0ABP1GFS6</accession>
<proteinExistence type="predicted"/>